<protein>
    <submittedName>
        <fullName evidence="1">Uncharacterized protein</fullName>
    </submittedName>
</protein>
<comment type="caution">
    <text evidence="1">The sequence shown here is derived from an EMBL/GenBank/DDBJ whole genome shotgun (WGS) entry which is preliminary data.</text>
</comment>
<evidence type="ECO:0000313" key="2">
    <source>
        <dbReference type="Proteomes" id="UP000247569"/>
    </source>
</evidence>
<proteinExistence type="predicted"/>
<dbReference type="AlphaFoldDB" id="A0A318JXB3"/>
<sequence>MATVTLPSTKTSAAQLIWQRRTLYRTAFALNAFPDPRRGHIVLFGGLNARTQIVSMPATLGADLRTGLLTQHMQVPIISSTAQRDLR</sequence>
<keyword evidence="2" id="KW-1185">Reference proteome</keyword>
<name>A0A318JXB3_9NOCA</name>
<dbReference type="Proteomes" id="UP000247569">
    <property type="component" value="Unassembled WGS sequence"/>
</dbReference>
<reference evidence="1 2" key="1">
    <citation type="submission" date="2018-05" db="EMBL/GenBank/DDBJ databases">
        <title>Genomic Encyclopedia of Type Strains, Phase IV (KMG-IV): sequencing the most valuable type-strain genomes for metagenomic binning, comparative biology and taxonomic classification.</title>
        <authorList>
            <person name="Goeker M."/>
        </authorList>
    </citation>
    <scope>NUCLEOTIDE SEQUENCE [LARGE SCALE GENOMIC DNA]</scope>
    <source>
        <strain evidence="1 2">DSM 44704</strain>
    </source>
</reference>
<accession>A0A318JXB3</accession>
<organism evidence="1 2">
    <name type="scientific">Nocardia tenerifensis</name>
    <dbReference type="NCBI Taxonomy" id="228006"/>
    <lineage>
        <taxon>Bacteria</taxon>
        <taxon>Bacillati</taxon>
        <taxon>Actinomycetota</taxon>
        <taxon>Actinomycetes</taxon>
        <taxon>Mycobacteriales</taxon>
        <taxon>Nocardiaceae</taxon>
        <taxon>Nocardia</taxon>
    </lineage>
</organism>
<dbReference type="RefSeq" id="WP_146251267.1">
    <property type="nucleotide sequence ID" value="NZ_QJKF01000011.1"/>
</dbReference>
<evidence type="ECO:0000313" key="1">
    <source>
        <dbReference type="EMBL" id="PXX59663.1"/>
    </source>
</evidence>
<gene>
    <name evidence="1" type="ORF">DFR70_11145</name>
</gene>
<dbReference type="EMBL" id="QJKF01000011">
    <property type="protein sequence ID" value="PXX59663.1"/>
    <property type="molecule type" value="Genomic_DNA"/>
</dbReference>